<feature type="compositionally biased region" description="Basic residues" evidence="5">
    <location>
        <begin position="1129"/>
        <end position="1148"/>
    </location>
</feature>
<dbReference type="GO" id="GO:0045944">
    <property type="term" value="P:positive regulation of transcription by RNA polymerase II"/>
    <property type="evidence" value="ECO:0007669"/>
    <property type="project" value="EnsemblMetazoa"/>
</dbReference>
<feature type="domain" description="SBNO alpha/beta" evidence="8">
    <location>
        <begin position="1563"/>
        <end position="1701"/>
    </location>
</feature>
<feature type="compositionally biased region" description="Acidic residues" evidence="5">
    <location>
        <begin position="11"/>
        <end position="36"/>
    </location>
</feature>
<feature type="region of interest" description="Disordered" evidence="5">
    <location>
        <begin position="455"/>
        <end position="474"/>
    </location>
</feature>
<dbReference type="OMA" id="VSQMWMN"/>
<feature type="region of interest" description="Disordered" evidence="5">
    <location>
        <begin position="1010"/>
        <end position="1164"/>
    </location>
</feature>
<evidence type="ECO:0000313" key="9">
    <source>
        <dbReference type="EMBL" id="EDX17803.1"/>
    </source>
</evidence>
<evidence type="ECO:0000313" key="10">
    <source>
        <dbReference type="Proteomes" id="UP000000304"/>
    </source>
</evidence>
<dbReference type="GO" id="GO:0008587">
    <property type="term" value="P:imaginal disc-derived wing margin morphogenesis"/>
    <property type="evidence" value="ECO:0007669"/>
    <property type="project" value="EnsemblMetazoa"/>
</dbReference>
<dbReference type="GO" id="GO:0048190">
    <property type="term" value="P:wing disc dorsal/ventral pattern formation"/>
    <property type="evidence" value="ECO:0007669"/>
    <property type="project" value="EnsemblMetazoa"/>
</dbReference>
<dbReference type="GO" id="GO:0042393">
    <property type="term" value="F:histone binding"/>
    <property type="evidence" value="ECO:0007669"/>
    <property type="project" value="TreeGrafter"/>
</dbReference>
<feature type="compositionally biased region" description="Polar residues" evidence="5">
    <location>
        <begin position="1010"/>
        <end position="1030"/>
    </location>
</feature>
<dbReference type="InterPro" id="IPR027417">
    <property type="entry name" value="P-loop_NTPase"/>
</dbReference>
<dbReference type="GO" id="GO:0031490">
    <property type="term" value="F:chromatin DNA binding"/>
    <property type="evidence" value="ECO:0007669"/>
    <property type="project" value="TreeGrafter"/>
</dbReference>
<dbReference type="Bgee" id="FBgn0187548">
    <property type="expression patterns" value="Expressed in female reproductive system and 3 other cell types or tissues"/>
</dbReference>
<feature type="compositionally biased region" description="Gly residues" evidence="5">
    <location>
        <begin position="460"/>
        <end position="473"/>
    </location>
</feature>
<name>B4R4A1_DROSI</name>
<dbReference type="InterPro" id="IPR057332">
    <property type="entry name" value="SBNO_a/b_dom"/>
</dbReference>
<gene>
    <name evidence="9" type="primary">Dsim\GD15897</name>
    <name evidence="9" type="ORF">Dsim_GD15897</name>
</gene>
<dbReference type="InterPro" id="IPR026937">
    <property type="entry name" value="SBNO_Helicase_C_dom"/>
</dbReference>
<dbReference type="Pfam" id="PF13871">
    <property type="entry name" value="Helicase_C_4"/>
    <property type="match status" value="1"/>
</dbReference>
<evidence type="ECO:0000256" key="5">
    <source>
        <dbReference type="SAM" id="MobiDB-lite"/>
    </source>
</evidence>
<dbReference type="OrthoDB" id="421838at2759"/>
<feature type="region of interest" description="Disordered" evidence="5">
    <location>
        <begin position="1606"/>
        <end position="1628"/>
    </location>
</feature>
<evidence type="ECO:0000256" key="1">
    <source>
        <dbReference type="ARBA" id="ARBA00004123"/>
    </source>
</evidence>
<feature type="compositionally biased region" description="Polar residues" evidence="5">
    <location>
        <begin position="1155"/>
        <end position="1164"/>
    </location>
</feature>
<proteinExistence type="inferred from homology"/>
<protein>
    <submittedName>
        <fullName evidence="9">GD15897</fullName>
    </submittedName>
</protein>
<evidence type="ECO:0000256" key="3">
    <source>
        <dbReference type="ARBA" id="ARBA00023054"/>
    </source>
</evidence>
<keyword evidence="10" id="KW-1185">Reference proteome</keyword>
<dbReference type="PANTHER" id="PTHR12706:SF30">
    <property type="entry name" value="PROTEIN STRAWBERRY NOTCH-RELATED"/>
    <property type="match status" value="1"/>
</dbReference>
<feature type="compositionally biased region" description="Polar residues" evidence="5">
    <location>
        <begin position="1107"/>
        <end position="1120"/>
    </location>
</feature>
<dbReference type="EMBL" id="CM000366">
    <property type="protein sequence ID" value="EDX17803.1"/>
    <property type="molecule type" value="Genomic_DNA"/>
</dbReference>
<dbReference type="PANTHER" id="PTHR12706">
    <property type="entry name" value="STRAWBERRY NOTCH-RELATED"/>
    <property type="match status" value="1"/>
</dbReference>
<feature type="region of interest" description="Disordered" evidence="5">
    <location>
        <begin position="1"/>
        <end position="46"/>
    </location>
</feature>
<dbReference type="InterPro" id="IPR039187">
    <property type="entry name" value="SNO_AAA"/>
</dbReference>
<dbReference type="Gene3D" id="3.40.50.300">
    <property type="entry name" value="P-loop containing nucleotide triphosphate hydrolases"/>
    <property type="match status" value="2"/>
</dbReference>
<dbReference type="InterPro" id="IPR026741">
    <property type="entry name" value="SNO"/>
</dbReference>
<dbReference type="FunFam" id="3.40.50.300:FF:000282">
    <property type="entry name" value="Strawberry notch homolog 1 (Drosophila)"/>
    <property type="match status" value="1"/>
</dbReference>
<dbReference type="HOGENOM" id="CLU_000212_2_0_1"/>
<feature type="compositionally biased region" description="Polar residues" evidence="5">
    <location>
        <begin position="197"/>
        <end position="208"/>
    </location>
</feature>
<comment type="subcellular location">
    <subcellularLocation>
        <location evidence="1">Nucleus</location>
    </subcellularLocation>
</comment>
<dbReference type="SUPFAM" id="SSF52540">
    <property type="entry name" value="P-loop containing nucleoside triphosphate hydrolases"/>
    <property type="match status" value="2"/>
</dbReference>
<dbReference type="STRING" id="7240.B4R4A1"/>
<sequence length="1773" mass="193481">MTSKKRKTLLDADDDNDNFDEDDSGSDFDDDEDPDQIEVPGGGRDLNTAVTYAQNIRSGVGVATKGGTPIPISGAKIVVGNNKIKPISLLRINNNNNNIVTSINNRNNNNISTNGSSNNNNNNNIISNNSQIIKTTTAATTKTPTTVGATPTVGGVALGGKLTVIPIAGRNIALDNNLSNMPKKLNNAVTAMGSPAARSSGNAGTTGSSQGGAIGSTSSYLNSLTTNELMNLAAYVAAKGSNAPPPPPPSTAANSVRHSPTGGIPNTGGNFFGGSAAASTSASAANFNMAASLLAQIRIMDTTENTIVTDVVKYEKIKIPLETSSTNTLPPGVSIGDTIQQEINLKVAEAMKGFYIEHSKALHKIEQLIIEKLRPETSSNSNTEIKEIAELMRRLVNRVENMEPVFKIDLAEGTVPQTSVGSSGGVSYGGGASQIRALKVAGNIGGVGNNQKLPMATAPGSGGPAGGTSGSGAKGNTSMMEAVQKLIAMNPEYLTSGIPNTVFQMFMQSMQRPQTTPAPNQPMNPGAMVTSAAAAAAHASAVAYVQQEEDEVDYEEIGVAETYADYWPAKLKLGKKHPDAVVETASLSSVEPCDVYYKLSLPLETINSGHLSALQLESITYASQAHDHLLPDGSRAGFLIGDGAGVGKGRTIAGIIYENYLKGRKKALWISVSNDLKYDAERDLSDIGATRIEVHALNKFKYAKISSDVNNNCKRGVIFSTYSALIGESNNKTGKYRSRFRQLLQWCGEDFEGLIIFDECHKAKNLCPVGSGKPTKTGQTVLELQQKLPKARVVYASATGASEPKNMAYMVRLGLWGQGTAFGNFNDFITAVERRGVGAMEIVAMDMKLRGMYIARQLSFKGVSFKIEEVPLSKEFRKIYDQSVELWVEAMQKFTEAAELIDAESRMKKTMWGQFWSSHQRFFKYLCIAAKVNHAVLVARESIKYGKCVVIGLQSTGEARTLDQLERDDGELTDFVSTAKGVFQSFVERHFPAPDRNRINRILGLYDETPSQSSVADSTSSLGNNSNITTAAGKRKGNNNNDNGSTKIKKKKRSGSWQCSDSEDDNTGRKRNSDSDEANSDDDLKSDIDDEDEDHDVDSDQRCVASDASSDFNPFFSGSDSDIDPWVARSKKTKKTQKKSKKKVKKEKTKKEIPSSATDPSGSTAMSATVVAALNAAKNRKSQLSTQDKIQDLLQKKQELKGTVTPVGVNGVKLNYGPPPKDAIERACTMKEELLRKIERLGSRLPPNTLDQLIDELGGPDNVAEMTGRRGRVVQTDDGSIQYESRTESDVPLETLNITEKQRFMDGEKDVAIISEAASSGISLQSDRRVFNQRRRVHITLELPWSADRAIQQFGRTHRSNQVNAPEYIFLISDLAGERRFASTVAKRLESLGALTHGDRRATETRDLSQFNIDNKYGRQALETVMRTIMGYESPLVPPPTDYSGEFFKDIAGALVGVGIIVNSESHPGVLSLDKDYNNISKFLNRILGCPVDLQNRLFKYFTDTMTAIIQQAKRGGRFDLGILDLGAAGENVTRVRLIRFVRKHATGVAPTEMHTVRVERGMIWQEAIDKYADLFNENEGFYLSHQLRNQKRTAIMVVILESRNSSSTSSTTDSDSGSKKKKTRSKKEIMCQIYRPNTGLQVRHESLFELEKKYRKVASEEAEPHWTEQYDASVNTCSHAYWNGNCRNVSLGNDCEVGLRQRLYHVLAGSVLSVWGRVEHILNTRSNSKMQVIRMKTTEGEKIVGTLIPKSCFEPLVADLRSDSEKQEEFNY</sequence>
<dbReference type="PhylomeDB" id="B4R4A1"/>
<dbReference type="GO" id="GO:0007219">
    <property type="term" value="P:Notch signaling pathway"/>
    <property type="evidence" value="ECO:0007669"/>
    <property type="project" value="EnsemblMetazoa"/>
</dbReference>
<feature type="region of interest" description="Disordered" evidence="5">
    <location>
        <begin position="192"/>
        <end position="212"/>
    </location>
</feature>
<evidence type="ECO:0000259" key="6">
    <source>
        <dbReference type="Pfam" id="PF13871"/>
    </source>
</evidence>
<feature type="region of interest" description="Disordered" evidence="5">
    <location>
        <begin position="240"/>
        <end position="267"/>
    </location>
</feature>
<feature type="compositionally biased region" description="Low complexity" evidence="5">
    <location>
        <begin position="1606"/>
        <end position="1616"/>
    </location>
</feature>
<dbReference type="Pfam" id="PF25373">
    <property type="entry name" value="SBNO"/>
    <property type="match status" value="1"/>
</dbReference>
<dbReference type="GO" id="GO:0005634">
    <property type="term" value="C:nucleus"/>
    <property type="evidence" value="ECO:0007669"/>
    <property type="project" value="UniProtKB-SubCell"/>
</dbReference>
<keyword evidence="3" id="KW-0175">Coiled coil</keyword>
<dbReference type="GO" id="GO:0045747">
    <property type="term" value="P:positive regulation of Notch signaling pathway"/>
    <property type="evidence" value="ECO:0007669"/>
    <property type="project" value="EnsemblMetazoa"/>
</dbReference>
<dbReference type="Proteomes" id="UP000000304">
    <property type="component" value="Chromosome X"/>
</dbReference>
<feature type="domain" description="Strawberry notch helicase C" evidence="6">
    <location>
        <begin position="1248"/>
        <end position="1525"/>
    </location>
</feature>
<keyword evidence="4" id="KW-0539">Nucleus</keyword>
<evidence type="ECO:0000259" key="7">
    <source>
        <dbReference type="Pfam" id="PF13872"/>
    </source>
</evidence>
<comment type="similarity">
    <text evidence="2">Belongs to the SBNO family.</text>
</comment>
<evidence type="ECO:0000256" key="4">
    <source>
        <dbReference type="ARBA" id="ARBA00023242"/>
    </source>
</evidence>
<evidence type="ECO:0000259" key="8">
    <source>
        <dbReference type="Pfam" id="PF25373"/>
    </source>
</evidence>
<feature type="domain" description="Strawberry notch AAA" evidence="7">
    <location>
        <begin position="576"/>
        <end position="882"/>
    </location>
</feature>
<reference evidence="9 10" key="1">
    <citation type="journal article" date="2007" name="Nature">
        <title>Evolution of genes and genomes on the Drosophila phylogeny.</title>
        <authorList>
            <consortium name="Drosophila 12 Genomes Consortium"/>
            <person name="Clark A.G."/>
            <person name="Eisen M.B."/>
            <person name="Smith D.R."/>
            <person name="Bergman C.M."/>
            <person name="Oliver B."/>
            <person name="Markow T.A."/>
            <person name="Kaufman T.C."/>
            <person name="Kellis M."/>
            <person name="Gelbart W."/>
            <person name="Iyer V.N."/>
            <person name="Pollard D.A."/>
            <person name="Sackton T.B."/>
            <person name="Larracuente A.M."/>
            <person name="Singh N.D."/>
            <person name="Abad J.P."/>
            <person name="Abt D.N."/>
            <person name="Adryan B."/>
            <person name="Aguade M."/>
            <person name="Akashi H."/>
            <person name="Anderson W.W."/>
            <person name="Aquadro C.F."/>
            <person name="Ardell D.H."/>
            <person name="Arguello R."/>
            <person name="Artieri C.G."/>
            <person name="Barbash D.A."/>
            <person name="Barker D."/>
            <person name="Barsanti P."/>
            <person name="Batterham P."/>
            <person name="Batzoglou S."/>
            <person name="Begun D."/>
            <person name="Bhutkar A."/>
            <person name="Blanco E."/>
            <person name="Bosak S.A."/>
            <person name="Bradley R.K."/>
            <person name="Brand A.D."/>
            <person name="Brent M.R."/>
            <person name="Brooks A.N."/>
            <person name="Brown R.H."/>
            <person name="Butlin R.K."/>
            <person name="Caggese C."/>
            <person name="Calvi B.R."/>
            <person name="Bernardo de Carvalho A."/>
            <person name="Caspi A."/>
            <person name="Castrezana S."/>
            <person name="Celniker S.E."/>
            <person name="Chang J.L."/>
            <person name="Chapple C."/>
            <person name="Chatterji S."/>
            <person name="Chinwalla A."/>
            <person name="Civetta A."/>
            <person name="Clifton S.W."/>
            <person name="Comeron J.M."/>
            <person name="Costello J.C."/>
            <person name="Coyne J.A."/>
            <person name="Daub J."/>
            <person name="David R.G."/>
            <person name="Delcher A.L."/>
            <person name="Delehaunty K."/>
            <person name="Do C.B."/>
            <person name="Ebling H."/>
            <person name="Edwards K."/>
            <person name="Eickbush T."/>
            <person name="Evans J.D."/>
            <person name="Filipski A."/>
            <person name="Findeiss S."/>
            <person name="Freyhult E."/>
            <person name="Fulton L."/>
            <person name="Fulton R."/>
            <person name="Garcia A.C."/>
            <person name="Gardiner A."/>
            <person name="Garfield D.A."/>
            <person name="Garvin B.E."/>
            <person name="Gibson G."/>
            <person name="Gilbert D."/>
            <person name="Gnerre S."/>
            <person name="Godfrey J."/>
            <person name="Good R."/>
            <person name="Gotea V."/>
            <person name="Gravely B."/>
            <person name="Greenberg A.J."/>
            <person name="Griffiths-Jones S."/>
            <person name="Gross S."/>
            <person name="Guigo R."/>
            <person name="Gustafson E.A."/>
            <person name="Haerty W."/>
            <person name="Hahn M.W."/>
            <person name="Halligan D.L."/>
            <person name="Halpern A.L."/>
            <person name="Halter G.M."/>
            <person name="Han M.V."/>
            <person name="Heger A."/>
            <person name="Hillier L."/>
            <person name="Hinrichs A.S."/>
            <person name="Holmes I."/>
            <person name="Hoskins R.A."/>
            <person name="Hubisz M.J."/>
            <person name="Hultmark D."/>
            <person name="Huntley M.A."/>
            <person name="Jaffe D.B."/>
            <person name="Jagadeeshan S."/>
            <person name="Jeck W.R."/>
            <person name="Johnson J."/>
            <person name="Jones C.D."/>
            <person name="Jordan W.C."/>
            <person name="Karpen G.H."/>
            <person name="Kataoka E."/>
            <person name="Keightley P.D."/>
            <person name="Kheradpour P."/>
            <person name="Kirkness E.F."/>
            <person name="Koerich L.B."/>
            <person name="Kristiansen K."/>
            <person name="Kudrna D."/>
            <person name="Kulathinal R.J."/>
            <person name="Kumar S."/>
            <person name="Kwok R."/>
            <person name="Lander E."/>
            <person name="Langley C.H."/>
            <person name="Lapoint R."/>
            <person name="Lazzaro B.P."/>
            <person name="Lee S.J."/>
            <person name="Levesque L."/>
            <person name="Li R."/>
            <person name="Lin C.F."/>
            <person name="Lin M.F."/>
            <person name="Lindblad-Toh K."/>
            <person name="Llopart A."/>
            <person name="Long M."/>
            <person name="Low L."/>
            <person name="Lozovsky E."/>
            <person name="Lu J."/>
            <person name="Luo M."/>
            <person name="Machado C.A."/>
            <person name="Makalowski W."/>
            <person name="Marzo M."/>
            <person name="Matsuda M."/>
            <person name="Matzkin L."/>
            <person name="McAllister B."/>
            <person name="McBride C.S."/>
            <person name="McKernan B."/>
            <person name="McKernan K."/>
            <person name="Mendez-Lago M."/>
            <person name="Minx P."/>
            <person name="Mollenhauer M.U."/>
            <person name="Montooth K."/>
            <person name="Mount S.M."/>
            <person name="Mu X."/>
            <person name="Myers E."/>
            <person name="Negre B."/>
            <person name="Newfeld S."/>
            <person name="Nielsen R."/>
            <person name="Noor M.A."/>
            <person name="O'Grady P."/>
            <person name="Pachter L."/>
            <person name="Papaceit M."/>
            <person name="Parisi M.J."/>
            <person name="Parisi M."/>
            <person name="Parts L."/>
            <person name="Pedersen J.S."/>
            <person name="Pesole G."/>
            <person name="Phillippy A.M."/>
            <person name="Ponting C.P."/>
            <person name="Pop M."/>
            <person name="Porcelli D."/>
            <person name="Powell J.R."/>
            <person name="Prohaska S."/>
            <person name="Pruitt K."/>
            <person name="Puig M."/>
            <person name="Quesneville H."/>
            <person name="Ram K.R."/>
            <person name="Rand D."/>
            <person name="Rasmussen M.D."/>
            <person name="Reed L.K."/>
            <person name="Reenan R."/>
            <person name="Reily A."/>
            <person name="Remington K.A."/>
            <person name="Rieger T.T."/>
            <person name="Ritchie M.G."/>
            <person name="Robin C."/>
            <person name="Rogers Y.H."/>
            <person name="Rohde C."/>
            <person name="Rozas J."/>
            <person name="Rubenfield M.J."/>
            <person name="Ruiz A."/>
            <person name="Russo S."/>
            <person name="Salzberg S.L."/>
            <person name="Sanchez-Gracia A."/>
            <person name="Saranga D.J."/>
            <person name="Sato H."/>
            <person name="Schaeffer S.W."/>
            <person name="Schatz M.C."/>
            <person name="Schlenke T."/>
            <person name="Schwartz R."/>
            <person name="Segarra C."/>
            <person name="Singh R.S."/>
            <person name="Sirot L."/>
            <person name="Sirota M."/>
            <person name="Sisneros N.B."/>
            <person name="Smith C.D."/>
            <person name="Smith T.F."/>
            <person name="Spieth J."/>
            <person name="Stage D.E."/>
            <person name="Stark A."/>
            <person name="Stephan W."/>
            <person name="Strausberg R.L."/>
            <person name="Strempel S."/>
            <person name="Sturgill D."/>
            <person name="Sutton G."/>
            <person name="Sutton G.G."/>
            <person name="Tao W."/>
            <person name="Teichmann S."/>
            <person name="Tobari Y.N."/>
            <person name="Tomimura Y."/>
            <person name="Tsolas J.M."/>
            <person name="Valente V.L."/>
            <person name="Venter E."/>
            <person name="Venter J.C."/>
            <person name="Vicario S."/>
            <person name="Vieira F.G."/>
            <person name="Vilella A.J."/>
            <person name="Villasante A."/>
            <person name="Walenz B."/>
            <person name="Wang J."/>
            <person name="Wasserman M."/>
            <person name="Watts T."/>
            <person name="Wilson D."/>
            <person name="Wilson R.K."/>
            <person name="Wing R.A."/>
            <person name="Wolfner M.F."/>
            <person name="Wong A."/>
            <person name="Wong G.K."/>
            <person name="Wu C.I."/>
            <person name="Wu G."/>
            <person name="Yamamoto D."/>
            <person name="Yang H.P."/>
            <person name="Yang S.P."/>
            <person name="Yorke J.A."/>
            <person name="Yoshida K."/>
            <person name="Zdobnov E."/>
            <person name="Zhang P."/>
            <person name="Zhang Y."/>
            <person name="Zimin A.V."/>
            <person name="Baldwin J."/>
            <person name="Abdouelleil A."/>
            <person name="Abdulkadir J."/>
            <person name="Abebe A."/>
            <person name="Abera B."/>
            <person name="Abreu J."/>
            <person name="Acer S.C."/>
            <person name="Aftuck L."/>
            <person name="Alexander A."/>
            <person name="An P."/>
            <person name="Anderson E."/>
            <person name="Anderson S."/>
            <person name="Arachi H."/>
            <person name="Azer M."/>
            <person name="Bachantsang P."/>
            <person name="Barry A."/>
            <person name="Bayul T."/>
            <person name="Berlin A."/>
            <person name="Bessette D."/>
            <person name="Bloom T."/>
            <person name="Blye J."/>
            <person name="Boguslavskiy L."/>
            <person name="Bonnet C."/>
            <person name="Boukhgalter B."/>
            <person name="Bourzgui I."/>
            <person name="Brown A."/>
            <person name="Cahill P."/>
            <person name="Channer S."/>
            <person name="Cheshatsang Y."/>
            <person name="Chuda L."/>
            <person name="Citroen M."/>
            <person name="Collymore A."/>
            <person name="Cooke P."/>
            <person name="Costello M."/>
            <person name="D'Aco K."/>
            <person name="Daza R."/>
            <person name="De Haan G."/>
            <person name="DeGray S."/>
            <person name="DeMaso C."/>
            <person name="Dhargay N."/>
            <person name="Dooley K."/>
            <person name="Dooley E."/>
            <person name="Doricent M."/>
            <person name="Dorje P."/>
            <person name="Dorjee K."/>
            <person name="Dupes A."/>
            <person name="Elong R."/>
            <person name="Falk J."/>
            <person name="Farina A."/>
            <person name="Faro S."/>
            <person name="Ferguson D."/>
            <person name="Fisher S."/>
            <person name="Foley C.D."/>
            <person name="Franke A."/>
            <person name="Friedrich D."/>
            <person name="Gadbois L."/>
            <person name="Gearin G."/>
            <person name="Gearin C.R."/>
            <person name="Giannoukos G."/>
            <person name="Goode T."/>
            <person name="Graham J."/>
            <person name="Grandbois E."/>
            <person name="Grewal S."/>
            <person name="Gyaltsen K."/>
            <person name="Hafez N."/>
            <person name="Hagos B."/>
            <person name="Hall J."/>
            <person name="Henson C."/>
            <person name="Hollinger A."/>
            <person name="Honan T."/>
            <person name="Huard M.D."/>
            <person name="Hughes L."/>
            <person name="Hurhula B."/>
            <person name="Husby M.E."/>
            <person name="Kamat A."/>
            <person name="Kanga B."/>
            <person name="Kashin S."/>
            <person name="Khazanovich D."/>
            <person name="Kisner P."/>
            <person name="Lance K."/>
            <person name="Lara M."/>
            <person name="Lee W."/>
            <person name="Lennon N."/>
            <person name="Letendre F."/>
            <person name="LeVine R."/>
            <person name="Lipovsky A."/>
            <person name="Liu X."/>
            <person name="Liu J."/>
            <person name="Liu S."/>
            <person name="Lokyitsang T."/>
            <person name="Lokyitsang Y."/>
            <person name="Lubonja R."/>
            <person name="Lui A."/>
            <person name="MacDonald P."/>
            <person name="Magnisalis V."/>
            <person name="Maru K."/>
            <person name="Matthews C."/>
            <person name="McCusker W."/>
            <person name="McDonough S."/>
            <person name="Mehta T."/>
            <person name="Meldrim J."/>
            <person name="Meneus L."/>
            <person name="Mihai O."/>
            <person name="Mihalev A."/>
            <person name="Mihova T."/>
            <person name="Mittelman R."/>
            <person name="Mlenga V."/>
            <person name="Montmayeur A."/>
            <person name="Mulrain L."/>
            <person name="Navidi A."/>
            <person name="Naylor J."/>
            <person name="Negash T."/>
            <person name="Nguyen T."/>
            <person name="Nguyen N."/>
            <person name="Nicol R."/>
            <person name="Norbu C."/>
            <person name="Norbu N."/>
            <person name="Novod N."/>
            <person name="O'Neill B."/>
            <person name="Osman S."/>
            <person name="Markiewicz E."/>
            <person name="Oyono O.L."/>
            <person name="Patti C."/>
            <person name="Phunkhang P."/>
            <person name="Pierre F."/>
            <person name="Priest M."/>
            <person name="Raghuraman S."/>
            <person name="Rege F."/>
            <person name="Reyes R."/>
            <person name="Rise C."/>
            <person name="Rogov P."/>
            <person name="Ross K."/>
            <person name="Ryan E."/>
            <person name="Settipalli S."/>
            <person name="Shea T."/>
            <person name="Sherpa N."/>
            <person name="Shi L."/>
            <person name="Shih D."/>
            <person name="Sparrow T."/>
            <person name="Spaulding J."/>
            <person name="Stalker J."/>
            <person name="Stange-Thomann N."/>
            <person name="Stavropoulos S."/>
            <person name="Stone C."/>
            <person name="Strader C."/>
            <person name="Tesfaye S."/>
            <person name="Thomson T."/>
            <person name="Thoulutsang Y."/>
            <person name="Thoulutsang D."/>
            <person name="Topham K."/>
            <person name="Topping I."/>
            <person name="Tsamla T."/>
            <person name="Vassiliev H."/>
            <person name="Vo A."/>
            <person name="Wangchuk T."/>
            <person name="Wangdi T."/>
            <person name="Weiand M."/>
            <person name="Wilkinson J."/>
            <person name="Wilson A."/>
            <person name="Yadav S."/>
            <person name="Young G."/>
            <person name="Yu Q."/>
            <person name="Zembek L."/>
            <person name="Zhong D."/>
            <person name="Zimmer A."/>
            <person name="Zwirko Z."/>
            <person name="Jaffe D.B."/>
            <person name="Alvarez P."/>
            <person name="Brockman W."/>
            <person name="Butler J."/>
            <person name="Chin C."/>
            <person name="Gnerre S."/>
            <person name="Grabherr M."/>
            <person name="Kleber M."/>
            <person name="Mauceli E."/>
            <person name="MacCallum I."/>
        </authorList>
    </citation>
    <scope>NUCLEOTIDE SEQUENCE [LARGE SCALE GENOMIC DNA]</scope>
    <source>
        <strain evidence="10">white501</strain>
    </source>
</reference>
<dbReference type="Pfam" id="PF13872">
    <property type="entry name" value="AAA_34"/>
    <property type="match status" value="1"/>
</dbReference>
<dbReference type="GO" id="GO:0042461">
    <property type="term" value="P:photoreceptor cell development"/>
    <property type="evidence" value="ECO:0007669"/>
    <property type="project" value="EnsemblMetazoa"/>
</dbReference>
<evidence type="ECO:0000256" key="2">
    <source>
        <dbReference type="ARBA" id="ARBA00006992"/>
    </source>
</evidence>
<feature type="compositionally biased region" description="Acidic residues" evidence="5">
    <location>
        <begin position="1088"/>
        <end position="1097"/>
    </location>
</feature>
<accession>B4R4A1</accession>
<organism evidence="9 10">
    <name type="scientific">Drosophila simulans</name>
    <name type="common">Fruit fly</name>
    <dbReference type="NCBI Taxonomy" id="7240"/>
    <lineage>
        <taxon>Eukaryota</taxon>
        <taxon>Metazoa</taxon>
        <taxon>Ecdysozoa</taxon>
        <taxon>Arthropoda</taxon>
        <taxon>Hexapoda</taxon>
        <taxon>Insecta</taxon>
        <taxon>Pterygota</taxon>
        <taxon>Neoptera</taxon>
        <taxon>Endopterygota</taxon>
        <taxon>Diptera</taxon>
        <taxon>Brachycera</taxon>
        <taxon>Muscomorpha</taxon>
        <taxon>Ephydroidea</taxon>
        <taxon>Drosophilidae</taxon>
        <taxon>Drosophila</taxon>
        <taxon>Sophophora</taxon>
    </lineage>
</organism>